<evidence type="ECO:0000313" key="4">
    <source>
        <dbReference type="EMBL" id="GIY68140.1"/>
    </source>
</evidence>
<dbReference type="EMBL" id="BPLQ01012839">
    <property type="protein sequence ID" value="GIY68140.1"/>
    <property type="molecule type" value="Genomic_DNA"/>
</dbReference>
<dbReference type="Proteomes" id="UP001054837">
    <property type="component" value="Unassembled WGS sequence"/>
</dbReference>
<comment type="caution">
    <text evidence="5">The sequence shown here is derived from an EMBL/GenBank/DDBJ whole genome shotgun (WGS) entry which is preliminary data.</text>
</comment>
<feature type="domain" description="MAM" evidence="3">
    <location>
        <begin position="766"/>
        <end position="928"/>
    </location>
</feature>
<dbReference type="PANTHER" id="PTHR23282:SF101">
    <property type="entry name" value="MAM DOMAIN-CONTAINING PROTEIN"/>
    <property type="match status" value="1"/>
</dbReference>
<dbReference type="GO" id="GO:0016020">
    <property type="term" value="C:membrane"/>
    <property type="evidence" value="ECO:0007669"/>
    <property type="project" value="InterPro"/>
</dbReference>
<dbReference type="CDD" id="cd06263">
    <property type="entry name" value="MAM"/>
    <property type="match status" value="4"/>
</dbReference>
<evidence type="ECO:0000313" key="5">
    <source>
        <dbReference type="EMBL" id="GIY68142.1"/>
    </source>
</evidence>
<accession>A0AAV4VDC8</accession>
<evidence type="ECO:0000256" key="1">
    <source>
        <dbReference type="ARBA" id="ARBA00023157"/>
    </source>
</evidence>
<reference evidence="5 6" key="1">
    <citation type="submission" date="2021-06" db="EMBL/GenBank/DDBJ databases">
        <title>Caerostris darwini draft genome.</title>
        <authorList>
            <person name="Kono N."/>
            <person name="Arakawa K."/>
        </authorList>
    </citation>
    <scope>NUCLEOTIDE SEQUENCE [LARGE SCALE GENOMIC DNA]</scope>
</reference>
<dbReference type="InterPro" id="IPR036055">
    <property type="entry name" value="LDL_receptor-like_sf"/>
</dbReference>
<comment type="caution">
    <text evidence="2">Lacks conserved residue(s) required for the propagation of feature annotation.</text>
</comment>
<dbReference type="SUPFAM" id="SSF49899">
    <property type="entry name" value="Concanavalin A-like lectins/glucanases"/>
    <property type="match status" value="5"/>
</dbReference>
<feature type="domain" description="MAM" evidence="3">
    <location>
        <begin position="280"/>
        <end position="448"/>
    </location>
</feature>
<dbReference type="EMBL" id="BPLQ01012839">
    <property type="protein sequence ID" value="GIY68142.1"/>
    <property type="molecule type" value="Genomic_DNA"/>
</dbReference>
<feature type="domain" description="MAM" evidence="3">
    <location>
        <begin position="4"/>
        <end position="223"/>
    </location>
</feature>
<keyword evidence="6" id="KW-1185">Reference proteome</keyword>
<feature type="domain" description="MAM" evidence="3">
    <location>
        <begin position="614"/>
        <end position="764"/>
    </location>
</feature>
<dbReference type="SMART" id="SM00192">
    <property type="entry name" value="LDLa"/>
    <property type="match status" value="1"/>
</dbReference>
<protein>
    <submittedName>
        <fullName evidence="5">MAM and LDL-receptor class A domain-containing protein 2</fullName>
    </submittedName>
</protein>
<dbReference type="Pfam" id="PF00057">
    <property type="entry name" value="Ldl_recept_a"/>
    <property type="match status" value="1"/>
</dbReference>
<feature type="domain" description="MAM" evidence="3">
    <location>
        <begin position="456"/>
        <end position="612"/>
    </location>
</feature>
<dbReference type="PROSITE" id="PS50068">
    <property type="entry name" value="LDLRA_2"/>
    <property type="match status" value="1"/>
</dbReference>
<keyword evidence="1 2" id="KW-1015">Disulfide bond</keyword>
<dbReference type="InterPro" id="IPR000998">
    <property type="entry name" value="MAM_dom"/>
</dbReference>
<dbReference type="Gene3D" id="2.60.120.200">
    <property type="match status" value="5"/>
</dbReference>
<gene>
    <name evidence="5" type="ORF">CDAR_255533</name>
    <name evidence="4" type="ORF">CDAR_255534</name>
</gene>
<evidence type="ECO:0000256" key="2">
    <source>
        <dbReference type="PROSITE-ProRule" id="PRU00124"/>
    </source>
</evidence>
<dbReference type="Gene3D" id="4.10.400.10">
    <property type="entry name" value="Low-density Lipoprotein Receptor"/>
    <property type="match status" value="1"/>
</dbReference>
<evidence type="ECO:0000259" key="3">
    <source>
        <dbReference type="PROSITE" id="PS50060"/>
    </source>
</evidence>
<dbReference type="PANTHER" id="PTHR23282">
    <property type="entry name" value="APICAL ENDOSOMAL GLYCOPROTEIN PRECURSOR"/>
    <property type="match status" value="1"/>
</dbReference>
<evidence type="ECO:0000313" key="6">
    <source>
        <dbReference type="Proteomes" id="UP001054837"/>
    </source>
</evidence>
<sequence length="978" mass="110751">TAISRCSFDQSYCSWVSDNTTAAEWQLRGAFATLDQGPTRDHTTGSSNGQFLYLPGRIRPVPARIIGPMLQPAEGCQIRLYYDIRGQGPLSLQIKVRTELNGEERAVWTREDPTEGYYLFTQEYYHSLEHSTAPEDGIRLYYDIRGQGPLSLQIKVRTELNGEERAVWTREDPTEGYYFAEDRFTFNETQSFQVIVEGSIIISKGKTNYIALDDISFNHKCVPQITPLPTLPPEVTTLPPTKVCKYGEFSCTHKQQCIPMSQKCDFREDCTDGSDEHHCGKCDFHEDMCGLINLAAWSSYKWQRMQAESFSLKQGTSLPDTDSQKNKQGYFAVLTGKTYYTYTSRTIMRTPVLGATSHACRLEFYYHFNVKGGGLLEMYVSQIGYGAKIRRFSQTANTGKEWQFASISIGNYPAGKVFEFHGNADYQKVGSEVQDIAIDNINYVNCDPNLIYSESLNCTFDYDDCGWHPDNNFTVATWSRAKSSPQNYGPKSDHTGRKGYFMYVSGNNYMTKGNKAHLVSLKQNATEKRCMNFWYHMYGEDVGTMNLIIRTDTDNTTIWTRTGSQGNSWKQGMRTIRSQDPYVIVIEAIIGSFVRPVIALDDIEIYEDECPHPVACNFEADFCEWTSTGWILQLGKGSIPSKDHTTDTETGRYAALNEETGTLTSPDYNYTKNEYCLNFWYFLEGDRNTGLKVQRVEQTAPDMATVVWADVAEPNHRGQWMHSRASIENLLSGDYNIVILGNKANASTAVAVDDVAIEDGACPPYGSCNFERDFCTWRNMKPPISSGLQWIRNSGSIVSSNTGPKIDHTTGSAAGWYIYMDGNYGRQGQTAVLESENLHYSPQACFKYWYHMYGWGSGSLQVSYVNHSDSRIYDVMKISGSQGNNWYPVKRLVKGLPPTYRIRFIGVKGWGGDLALDDILIQDGTCDEPQITTPPPTETPPTDWDCDFEAGDFCTWLNGDGWRSRMDEKLWCLRKDPR</sequence>
<dbReference type="InterPro" id="IPR002172">
    <property type="entry name" value="LDrepeatLR_classA_rpt"/>
</dbReference>
<dbReference type="CDD" id="cd00112">
    <property type="entry name" value="LDLa"/>
    <property type="match status" value="1"/>
</dbReference>
<organism evidence="5 6">
    <name type="scientific">Caerostris darwini</name>
    <dbReference type="NCBI Taxonomy" id="1538125"/>
    <lineage>
        <taxon>Eukaryota</taxon>
        <taxon>Metazoa</taxon>
        <taxon>Ecdysozoa</taxon>
        <taxon>Arthropoda</taxon>
        <taxon>Chelicerata</taxon>
        <taxon>Arachnida</taxon>
        <taxon>Araneae</taxon>
        <taxon>Araneomorphae</taxon>
        <taxon>Entelegynae</taxon>
        <taxon>Araneoidea</taxon>
        <taxon>Araneidae</taxon>
        <taxon>Caerostris</taxon>
    </lineage>
</organism>
<dbReference type="Pfam" id="PF00629">
    <property type="entry name" value="MAM"/>
    <property type="match status" value="6"/>
</dbReference>
<dbReference type="SUPFAM" id="SSF57424">
    <property type="entry name" value="LDL receptor-like module"/>
    <property type="match status" value="1"/>
</dbReference>
<dbReference type="SMART" id="SM00137">
    <property type="entry name" value="MAM"/>
    <property type="match status" value="3"/>
</dbReference>
<name>A0AAV4VDC8_9ARAC</name>
<dbReference type="AlphaFoldDB" id="A0AAV4VDC8"/>
<feature type="non-terminal residue" evidence="5">
    <location>
        <position position="1"/>
    </location>
</feature>
<dbReference type="InterPro" id="IPR013320">
    <property type="entry name" value="ConA-like_dom_sf"/>
</dbReference>
<proteinExistence type="predicted"/>
<dbReference type="InterPro" id="IPR051560">
    <property type="entry name" value="MAM_domain-containing"/>
</dbReference>
<dbReference type="PROSITE" id="PS50060">
    <property type="entry name" value="MAM_2"/>
    <property type="match status" value="5"/>
</dbReference>
<feature type="disulfide bond" evidence="2">
    <location>
        <begin position="264"/>
        <end position="279"/>
    </location>
</feature>